<reference evidence="3" key="1">
    <citation type="submission" date="2021-04" db="EMBL/GenBank/DDBJ databases">
        <authorList>
            <consortium name="Molecular Ecology Group"/>
        </authorList>
    </citation>
    <scope>NUCLEOTIDE SEQUENCE</scope>
</reference>
<feature type="region of interest" description="Disordered" evidence="1">
    <location>
        <begin position="188"/>
        <end position="214"/>
    </location>
</feature>
<dbReference type="OrthoDB" id="10266666at2759"/>
<feature type="compositionally biased region" description="Low complexity" evidence="1">
    <location>
        <begin position="20"/>
        <end position="30"/>
    </location>
</feature>
<dbReference type="PROSITE" id="PS51885">
    <property type="entry name" value="NEPRILYSIN"/>
    <property type="match status" value="1"/>
</dbReference>
<dbReference type="GO" id="GO:0005886">
    <property type="term" value="C:plasma membrane"/>
    <property type="evidence" value="ECO:0007669"/>
    <property type="project" value="TreeGrafter"/>
</dbReference>
<dbReference type="Gene3D" id="3.40.390.10">
    <property type="entry name" value="Collagenase (Catalytic Domain)"/>
    <property type="match status" value="1"/>
</dbReference>
<dbReference type="GO" id="GO:0004222">
    <property type="term" value="F:metalloendopeptidase activity"/>
    <property type="evidence" value="ECO:0007669"/>
    <property type="project" value="InterPro"/>
</dbReference>
<dbReference type="InterPro" id="IPR000718">
    <property type="entry name" value="Peptidase_M13"/>
</dbReference>
<evidence type="ECO:0000313" key="4">
    <source>
        <dbReference type="Proteomes" id="UP000678393"/>
    </source>
</evidence>
<keyword evidence="2" id="KW-0812">Transmembrane</keyword>
<feature type="compositionally biased region" description="Basic and acidic residues" evidence="1">
    <location>
        <begin position="193"/>
        <end position="204"/>
    </location>
</feature>
<feature type="region of interest" description="Disordered" evidence="1">
    <location>
        <begin position="19"/>
        <end position="94"/>
    </location>
</feature>
<dbReference type="SUPFAM" id="SSF55486">
    <property type="entry name" value="Metalloproteases ('zincins'), catalytic domain"/>
    <property type="match status" value="1"/>
</dbReference>
<keyword evidence="2" id="KW-1133">Transmembrane helix</keyword>
<dbReference type="PANTHER" id="PTHR11733:SF167">
    <property type="entry name" value="FI17812P1-RELATED"/>
    <property type="match status" value="1"/>
</dbReference>
<evidence type="ECO:0000313" key="3">
    <source>
        <dbReference type="EMBL" id="CAG5133109.1"/>
    </source>
</evidence>
<dbReference type="AlphaFoldDB" id="A0A8S3ZUA6"/>
<keyword evidence="4" id="KW-1185">Reference proteome</keyword>
<sequence length="338" mass="36486">MDCLTPSPLDFTGNRFRFNSSSIDSSSKLSVDTLSQISPLEPPKDPPSSGGISKGYIKNNNNKTSRKQCVSASSGSQRSNHSSGDSSGGSSVNSVFYRSKNGAVNEYVRGPSKVGRKTGAQRLIPNGAAKVNDATPCLSLKSKVTSEEVTYTITDDIDDASNQTAFLPPPPTDIDSDSDSVGRCDIGGPCSPRHHDWRSSEDLSKSPTSRRMGRGNSRCLCCMLLVFVLSTIGLSSVLVLLHLGKLQLAAIQSSHRYNEKGGGALGEGALVREICETPLCLKTSSSILSRMNASANPCENFYNYACGGYTKEVDLSWFQTRIRESPEEIIQEHRKFII</sequence>
<evidence type="ECO:0008006" key="5">
    <source>
        <dbReference type="Google" id="ProtNLM"/>
    </source>
</evidence>
<dbReference type="PANTHER" id="PTHR11733">
    <property type="entry name" value="ZINC METALLOPROTEASE FAMILY M13 NEPRILYSIN-RELATED"/>
    <property type="match status" value="1"/>
</dbReference>
<dbReference type="GO" id="GO:0016485">
    <property type="term" value="P:protein processing"/>
    <property type="evidence" value="ECO:0007669"/>
    <property type="project" value="TreeGrafter"/>
</dbReference>
<dbReference type="Proteomes" id="UP000678393">
    <property type="component" value="Unassembled WGS sequence"/>
</dbReference>
<protein>
    <recommendedName>
        <fullName evidence="5">Peptidase M13 N-terminal domain-containing protein</fullName>
    </recommendedName>
</protein>
<gene>
    <name evidence="3" type="ORF">CUNI_LOCUS18667</name>
</gene>
<evidence type="ECO:0000256" key="2">
    <source>
        <dbReference type="SAM" id="Phobius"/>
    </source>
</evidence>
<feature type="non-terminal residue" evidence="3">
    <location>
        <position position="1"/>
    </location>
</feature>
<accession>A0A8S3ZUA6</accession>
<proteinExistence type="predicted"/>
<feature type="compositionally biased region" description="Low complexity" evidence="1">
    <location>
        <begin position="71"/>
        <end position="94"/>
    </location>
</feature>
<dbReference type="InterPro" id="IPR024079">
    <property type="entry name" value="MetalloPept_cat_dom_sf"/>
</dbReference>
<evidence type="ECO:0000256" key="1">
    <source>
        <dbReference type="SAM" id="MobiDB-lite"/>
    </source>
</evidence>
<name>A0A8S3ZUA6_9EUPU</name>
<feature type="transmembrane region" description="Helical" evidence="2">
    <location>
        <begin position="219"/>
        <end position="243"/>
    </location>
</feature>
<comment type="caution">
    <text evidence="3">The sequence shown here is derived from an EMBL/GenBank/DDBJ whole genome shotgun (WGS) entry which is preliminary data.</text>
</comment>
<dbReference type="EMBL" id="CAJHNH020005924">
    <property type="protein sequence ID" value="CAG5133109.1"/>
    <property type="molecule type" value="Genomic_DNA"/>
</dbReference>
<keyword evidence="2" id="KW-0472">Membrane</keyword>
<organism evidence="3 4">
    <name type="scientific">Candidula unifasciata</name>
    <dbReference type="NCBI Taxonomy" id="100452"/>
    <lineage>
        <taxon>Eukaryota</taxon>
        <taxon>Metazoa</taxon>
        <taxon>Spiralia</taxon>
        <taxon>Lophotrochozoa</taxon>
        <taxon>Mollusca</taxon>
        <taxon>Gastropoda</taxon>
        <taxon>Heterobranchia</taxon>
        <taxon>Euthyneura</taxon>
        <taxon>Panpulmonata</taxon>
        <taxon>Eupulmonata</taxon>
        <taxon>Stylommatophora</taxon>
        <taxon>Helicina</taxon>
        <taxon>Helicoidea</taxon>
        <taxon>Geomitridae</taxon>
        <taxon>Candidula</taxon>
    </lineage>
</organism>
<feature type="compositionally biased region" description="Polar residues" evidence="1">
    <location>
        <begin position="58"/>
        <end position="70"/>
    </location>
</feature>
<feature type="region of interest" description="Disordered" evidence="1">
    <location>
        <begin position="160"/>
        <end position="179"/>
    </location>
</feature>